<evidence type="ECO:0000313" key="1">
    <source>
        <dbReference type="EMBL" id="CAB5222812.1"/>
    </source>
</evidence>
<protein>
    <submittedName>
        <fullName evidence="1">Uncharacterized protein</fullName>
    </submittedName>
</protein>
<reference evidence="1" key="1">
    <citation type="submission" date="2020-05" db="EMBL/GenBank/DDBJ databases">
        <authorList>
            <person name="Chiriac C."/>
            <person name="Salcher M."/>
            <person name="Ghai R."/>
            <person name="Kavagutti S V."/>
        </authorList>
    </citation>
    <scope>NUCLEOTIDE SEQUENCE</scope>
</reference>
<gene>
    <name evidence="1" type="ORF">UFOVP379_35</name>
</gene>
<dbReference type="EMBL" id="LR798307">
    <property type="protein sequence ID" value="CAB5222812.1"/>
    <property type="molecule type" value="Genomic_DNA"/>
</dbReference>
<organism evidence="1">
    <name type="scientific">uncultured Caudovirales phage</name>
    <dbReference type="NCBI Taxonomy" id="2100421"/>
    <lineage>
        <taxon>Viruses</taxon>
        <taxon>Duplodnaviria</taxon>
        <taxon>Heunggongvirae</taxon>
        <taxon>Uroviricota</taxon>
        <taxon>Caudoviricetes</taxon>
        <taxon>Peduoviridae</taxon>
        <taxon>Maltschvirus</taxon>
        <taxon>Maltschvirus maltsch</taxon>
    </lineage>
</organism>
<name>A0A6J7X1I0_9CAUD</name>
<accession>A0A6J7X1I0</accession>
<proteinExistence type="predicted"/>
<sequence>MKKIKDITVVTGSYVNKMGEEKKRYQNIGSVFEDNGNLKIKLDVIPLPKGGWDGWANCYDLKPTERQQPKEFDDDTSAIPF</sequence>